<dbReference type="PROSITE" id="PS51318">
    <property type="entry name" value="TAT"/>
    <property type="match status" value="1"/>
</dbReference>
<organism evidence="3 4">
    <name type="scientific">Nocardia macrotermitis</name>
    <dbReference type="NCBI Taxonomy" id="2585198"/>
    <lineage>
        <taxon>Bacteria</taxon>
        <taxon>Bacillati</taxon>
        <taxon>Actinomycetota</taxon>
        <taxon>Actinomycetes</taxon>
        <taxon>Mycobacteriales</taxon>
        <taxon>Nocardiaceae</taxon>
        <taxon>Nocardia</taxon>
    </lineage>
</organism>
<dbReference type="PANTHER" id="PTHR38589">
    <property type="entry name" value="BLR0621 PROTEIN"/>
    <property type="match status" value="1"/>
</dbReference>
<gene>
    <name evidence="3" type="ORF">NRB20_42430</name>
</gene>
<keyword evidence="2" id="KW-0732">Signal</keyword>
<feature type="signal peptide" evidence="2">
    <location>
        <begin position="1"/>
        <end position="21"/>
    </location>
</feature>
<dbReference type="AlphaFoldDB" id="A0A7K0D8D8"/>
<dbReference type="PROSITE" id="PS51257">
    <property type="entry name" value="PROKAR_LIPOPROTEIN"/>
    <property type="match status" value="1"/>
</dbReference>
<evidence type="ECO:0000256" key="2">
    <source>
        <dbReference type="SAM" id="SignalP"/>
    </source>
</evidence>
<feature type="chain" id="PRO_5039065456" description="YkuD domain-containing protein" evidence="2">
    <location>
        <begin position="22"/>
        <end position="260"/>
    </location>
</feature>
<keyword evidence="4" id="KW-1185">Reference proteome</keyword>
<evidence type="ECO:0000256" key="1">
    <source>
        <dbReference type="SAM" id="MobiDB-lite"/>
    </source>
</evidence>
<evidence type="ECO:0008006" key="5">
    <source>
        <dbReference type="Google" id="ProtNLM"/>
    </source>
</evidence>
<dbReference type="InterPro" id="IPR006311">
    <property type="entry name" value="TAT_signal"/>
</dbReference>
<accession>A0A7K0D8D8</accession>
<dbReference type="RefSeq" id="WP_194289948.1">
    <property type="nucleotide sequence ID" value="NZ_WEGK01000009.1"/>
</dbReference>
<evidence type="ECO:0000313" key="3">
    <source>
        <dbReference type="EMBL" id="MQY21134.1"/>
    </source>
</evidence>
<evidence type="ECO:0000313" key="4">
    <source>
        <dbReference type="Proteomes" id="UP000438448"/>
    </source>
</evidence>
<dbReference type="Proteomes" id="UP000438448">
    <property type="component" value="Unassembled WGS sequence"/>
</dbReference>
<sequence length="260" mass="26814">MSVSRNLVRRGVLAAALVLVAAGCGQQGQSAAPSPARAVPVSGATPTTHTVGQPVNYDGGNAGLPAGVPVPPAGTDQLVTVLVAGPGSTSGSLQAWQRSGAGWTSALAPVQVRVGTQGVGQTREGMNRTPLGTFGLPSAFGRQANPGTRMPYRQIGASDWWVSDTNSAQYNTYQHCAPGTCPFDEGAGENLGRVGTSYDYAIVIGYNTAPVRRGAGSAFFVHVDAGIPSQGCVETPRNSVVALLKWLDPSRRPNITIGYR</sequence>
<name>A0A7K0D8D8_9NOCA</name>
<dbReference type="PANTHER" id="PTHR38589:SF1">
    <property type="entry name" value="BLR0621 PROTEIN"/>
    <property type="match status" value="1"/>
</dbReference>
<reference evidence="3 4" key="1">
    <citation type="submission" date="2019-10" db="EMBL/GenBank/DDBJ databases">
        <title>Nocardia macrotermitis sp. nov. and Nocardia aurantia sp. nov., isolated from the gut of fungus growing-termite Macrotermes natalensis.</title>
        <authorList>
            <person name="Benndorf R."/>
            <person name="Schwitalla J."/>
            <person name="Martin K."/>
            <person name="De Beer W."/>
            <person name="Kaster A.-K."/>
            <person name="Vollmers J."/>
            <person name="Poulsen M."/>
            <person name="Beemelmanns C."/>
        </authorList>
    </citation>
    <scope>NUCLEOTIDE SEQUENCE [LARGE SCALE GENOMIC DNA]</scope>
    <source>
        <strain evidence="3 4">RB20</strain>
    </source>
</reference>
<feature type="region of interest" description="Disordered" evidence="1">
    <location>
        <begin position="29"/>
        <end position="67"/>
    </location>
</feature>
<protein>
    <recommendedName>
        <fullName evidence="5">YkuD domain-containing protein</fullName>
    </recommendedName>
</protein>
<proteinExistence type="predicted"/>
<dbReference type="EMBL" id="WEGK01000009">
    <property type="protein sequence ID" value="MQY21134.1"/>
    <property type="molecule type" value="Genomic_DNA"/>
</dbReference>
<feature type="compositionally biased region" description="Low complexity" evidence="1">
    <location>
        <begin position="29"/>
        <end position="44"/>
    </location>
</feature>
<comment type="caution">
    <text evidence="3">The sequence shown here is derived from an EMBL/GenBank/DDBJ whole genome shotgun (WGS) entry which is preliminary data.</text>
</comment>